<sequence length="92" mass="10219">MKESRPSNTFRGLPLTSEQDSEIRHYIHIKERSGIPWDTPELAAMLADMLDPPELAAEERQSIDDSMRAEHATAQEGADAELLSPESGRDAT</sequence>
<reference evidence="2 3" key="1">
    <citation type="submission" date="2019-12" db="EMBL/GenBank/DDBJ databases">
        <authorList>
            <person name="Li C."/>
            <person name="Zhao J."/>
        </authorList>
    </citation>
    <scope>NUCLEOTIDE SEQUENCE [LARGE SCALE GENOMIC DNA]</scope>
    <source>
        <strain evidence="2 3">NEAU-DD11</strain>
    </source>
</reference>
<evidence type="ECO:0000256" key="1">
    <source>
        <dbReference type="SAM" id="MobiDB-lite"/>
    </source>
</evidence>
<dbReference type="EMBL" id="WSES01000004">
    <property type="protein sequence ID" value="MVW60923.1"/>
    <property type="molecule type" value="Genomic_DNA"/>
</dbReference>
<evidence type="ECO:0000313" key="3">
    <source>
        <dbReference type="Proteomes" id="UP000443353"/>
    </source>
</evidence>
<organism evidence="2 3">
    <name type="scientific">Massilia cellulosiltytica</name>
    <dbReference type="NCBI Taxonomy" id="2683234"/>
    <lineage>
        <taxon>Bacteria</taxon>
        <taxon>Pseudomonadati</taxon>
        <taxon>Pseudomonadota</taxon>
        <taxon>Betaproteobacteria</taxon>
        <taxon>Burkholderiales</taxon>
        <taxon>Oxalobacteraceae</taxon>
        <taxon>Telluria group</taxon>
        <taxon>Massilia</taxon>
    </lineage>
</organism>
<keyword evidence="3" id="KW-1185">Reference proteome</keyword>
<dbReference type="Proteomes" id="UP000443353">
    <property type="component" value="Unassembled WGS sequence"/>
</dbReference>
<evidence type="ECO:0000313" key="2">
    <source>
        <dbReference type="EMBL" id="MVW60923.1"/>
    </source>
</evidence>
<name>A0A7X3FZL2_9BURK</name>
<accession>A0A7X3FZL2</accession>
<gene>
    <name evidence="2" type="ORF">GPY61_13380</name>
</gene>
<proteinExistence type="predicted"/>
<protein>
    <submittedName>
        <fullName evidence="2">Uncharacterized protein</fullName>
    </submittedName>
</protein>
<comment type="caution">
    <text evidence="2">The sequence shown here is derived from an EMBL/GenBank/DDBJ whole genome shotgun (WGS) entry which is preliminary data.</text>
</comment>
<feature type="compositionally biased region" description="Basic and acidic residues" evidence="1">
    <location>
        <begin position="57"/>
        <end position="73"/>
    </location>
</feature>
<feature type="region of interest" description="Disordered" evidence="1">
    <location>
        <begin position="52"/>
        <end position="92"/>
    </location>
</feature>
<dbReference type="RefSeq" id="WP_056136080.1">
    <property type="nucleotide sequence ID" value="NZ_CP168562.1"/>
</dbReference>
<dbReference type="AlphaFoldDB" id="A0A7X3FZL2"/>